<dbReference type="Pfam" id="PF00135">
    <property type="entry name" value="COesterase"/>
    <property type="match status" value="1"/>
</dbReference>
<dbReference type="Gene3D" id="3.40.50.1820">
    <property type="entry name" value="alpha/beta hydrolase"/>
    <property type="match status" value="1"/>
</dbReference>
<dbReference type="EMBL" id="QGMG01000001">
    <property type="protein sequence ID" value="TVY59528.1"/>
    <property type="molecule type" value="Genomic_DNA"/>
</dbReference>
<evidence type="ECO:0000259" key="1">
    <source>
        <dbReference type="Pfam" id="PF00135"/>
    </source>
</evidence>
<accession>A0A7D8UV67</accession>
<feature type="domain" description="Carboxylesterase type B" evidence="1">
    <location>
        <begin position="74"/>
        <end position="191"/>
    </location>
</feature>
<evidence type="ECO:0000313" key="2">
    <source>
        <dbReference type="EMBL" id="TVY59528.1"/>
    </source>
</evidence>
<keyword evidence="3" id="KW-1185">Reference proteome</keyword>
<dbReference type="OrthoDB" id="408631at2759"/>
<comment type="caution">
    <text evidence="2">The sequence shown here is derived from an EMBL/GenBank/DDBJ whole genome shotgun (WGS) entry which is preliminary data.</text>
</comment>
<name>A0A7D8UV67_9HELO</name>
<dbReference type="InterPro" id="IPR029058">
    <property type="entry name" value="AB_hydrolase_fold"/>
</dbReference>
<dbReference type="AlphaFoldDB" id="A0A7D8UV67"/>
<protein>
    <recommendedName>
        <fullName evidence="1">Carboxylesterase type B domain-containing protein</fullName>
    </recommendedName>
</protein>
<sequence>MYTRRSLKATELSLRIPTFANFIDDKSELGFTGAFLSYTPLATLQALLNLFSPSDYADIGPPGSGGQWSRVVDVDNYLQSFCPVFTAANQISNKGAPVWKYRWDALHSGSTVPAFYGVSQGADLPFLYSPQPLQGTRVDVNLGYAFQSYVLSFINHGDPNLDKIPGGPPAWQWSEYSTNNNYEMVFSEAPQNTNQPMIFMEADPTDHAKCDFVEAHNVDFLR</sequence>
<dbReference type="SUPFAM" id="SSF53474">
    <property type="entry name" value="alpha/beta-Hydrolases"/>
    <property type="match status" value="1"/>
</dbReference>
<gene>
    <name evidence="2" type="ORF">LCER1_G000146</name>
</gene>
<organism evidence="2 3">
    <name type="scientific">Lachnellula cervina</name>
    <dbReference type="NCBI Taxonomy" id="1316786"/>
    <lineage>
        <taxon>Eukaryota</taxon>
        <taxon>Fungi</taxon>
        <taxon>Dikarya</taxon>
        <taxon>Ascomycota</taxon>
        <taxon>Pezizomycotina</taxon>
        <taxon>Leotiomycetes</taxon>
        <taxon>Helotiales</taxon>
        <taxon>Lachnaceae</taxon>
        <taxon>Lachnellula</taxon>
    </lineage>
</organism>
<dbReference type="Proteomes" id="UP000481288">
    <property type="component" value="Unassembled WGS sequence"/>
</dbReference>
<evidence type="ECO:0000313" key="3">
    <source>
        <dbReference type="Proteomes" id="UP000481288"/>
    </source>
</evidence>
<reference evidence="2 3" key="1">
    <citation type="submission" date="2018-05" db="EMBL/GenBank/DDBJ databases">
        <title>Whole genome sequencing for identification of molecular markers to develop diagnostic detection tools for the regulated plant pathogen Lachnellula willkommii.</title>
        <authorList>
            <person name="Giroux E."/>
            <person name="Bilodeau G."/>
        </authorList>
    </citation>
    <scope>NUCLEOTIDE SEQUENCE [LARGE SCALE GENOMIC DNA]</scope>
    <source>
        <strain evidence="2 3">CBS 625.97</strain>
    </source>
</reference>
<dbReference type="InterPro" id="IPR002018">
    <property type="entry name" value="CarbesteraseB"/>
</dbReference>
<proteinExistence type="predicted"/>